<protein>
    <submittedName>
        <fullName evidence="1">Uncharacterized protein</fullName>
    </submittedName>
</protein>
<name>A0AA39LVI2_9BILA</name>
<reference evidence="1" key="1">
    <citation type="submission" date="2023-06" db="EMBL/GenBank/DDBJ databases">
        <title>Genomic analysis of the entomopathogenic nematode Steinernema hermaphroditum.</title>
        <authorList>
            <person name="Schwarz E.M."/>
            <person name="Heppert J.K."/>
            <person name="Baniya A."/>
            <person name="Schwartz H.T."/>
            <person name="Tan C.-H."/>
            <person name="Antoshechkin I."/>
            <person name="Sternberg P.W."/>
            <person name="Goodrich-Blair H."/>
            <person name="Dillman A.R."/>
        </authorList>
    </citation>
    <scope>NUCLEOTIDE SEQUENCE</scope>
    <source>
        <strain evidence="1">PS9179</strain>
        <tissue evidence="1">Whole animal</tissue>
    </source>
</reference>
<evidence type="ECO:0000313" key="2">
    <source>
        <dbReference type="Proteomes" id="UP001175271"/>
    </source>
</evidence>
<gene>
    <name evidence="1" type="ORF">QR680_005372</name>
</gene>
<proteinExistence type="predicted"/>
<keyword evidence="2" id="KW-1185">Reference proteome</keyword>
<dbReference type="EMBL" id="JAUCMV010000003">
    <property type="protein sequence ID" value="KAK0410870.1"/>
    <property type="molecule type" value="Genomic_DNA"/>
</dbReference>
<organism evidence="1 2">
    <name type="scientific">Steinernema hermaphroditum</name>
    <dbReference type="NCBI Taxonomy" id="289476"/>
    <lineage>
        <taxon>Eukaryota</taxon>
        <taxon>Metazoa</taxon>
        <taxon>Ecdysozoa</taxon>
        <taxon>Nematoda</taxon>
        <taxon>Chromadorea</taxon>
        <taxon>Rhabditida</taxon>
        <taxon>Tylenchina</taxon>
        <taxon>Panagrolaimomorpha</taxon>
        <taxon>Strongyloidoidea</taxon>
        <taxon>Steinernematidae</taxon>
        <taxon>Steinernema</taxon>
    </lineage>
</organism>
<comment type="caution">
    <text evidence="1">The sequence shown here is derived from an EMBL/GenBank/DDBJ whole genome shotgun (WGS) entry which is preliminary data.</text>
</comment>
<dbReference type="Proteomes" id="UP001175271">
    <property type="component" value="Unassembled WGS sequence"/>
</dbReference>
<evidence type="ECO:0000313" key="1">
    <source>
        <dbReference type="EMBL" id="KAK0410870.1"/>
    </source>
</evidence>
<accession>A0AA39LVI2</accession>
<sequence length="175" mass="19906">MSSSRRQQCRLELMIALRSGAGILFTTLFSKPRHYVSCQPYPSVFGKTPRLRGKTSSGDVRRVRRLGHLLQLRSKRLLRSSPLSPSQLSLLQLHAHSAQNSAATSSVPLSLFFSTLLRLNRRCHCLLPRCHQVYVASLVLAEKKLFLAEIVSPDDVDIQVNWFIESDRRRLLLID</sequence>
<dbReference type="AlphaFoldDB" id="A0AA39LVI2"/>